<dbReference type="Proteomes" id="UP000033607">
    <property type="component" value="Unassembled WGS sequence"/>
</dbReference>
<accession>A0A0F5YLI4</accession>
<dbReference type="InterPro" id="IPR028013">
    <property type="entry name" value="DUF4437"/>
</dbReference>
<evidence type="ECO:0000313" key="2">
    <source>
        <dbReference type="EMBL" id="KKD39774.1"/>
    </source>
</evidence>
<proteinExistence type="predicted"/>
<dbReference type="SUPFAM" id="SSF51182">
    <property type="entry name" value="RmlC-like cupins"/>
    <property type="match status" value="1"/>
</dbReference>
<dbReference type="OrthoDB" id="571028at2"/>
<dbReference type="RefSeq" id="WP_046276724.1">
    <property type="nucleotide sequence ID" value="NZ_LATL02000017.1"/>
</dbReference>
<gene>
    <name evidence="2" type="ORF">WN50_01480</name>
</gene>
<dbReference type="Gene3D" id="2.60.120.10">
    <property type="entry name" value="Jelly Rolls"/>
    <property type="match status" value="1"/>
</dbReference>
<evidence type="ECO:0008006" key="4">
    <source>
        <dbReference type="Google" id="ProtNLM"/>
    </source>
</evidence>
<name>A0A0F5YLI4_9CYAN</name>
<comment type="caution">
    <text evidence="2">The sequence shown here is derived from an EMBL/GenBank/DDBJ whole genome shotgun (WGS) entry which is preliminary data.</text>
</comment>
<dbReference type="PATRIC" id="fig|1637645.4.peg.337"/>
<dbReference type="InterPro" id="IPR011051">
    <property type="entry name" value="RmlC_Cupin_sf"/>
</dbReference>
<dbReference type="EMBL" id="LATL02000017">
    <property type="protein sequence ID" value="KKD39774.1"/>
    <property type="molecule type" value="Genomic_DNA"/>
</dbReference>
<dbReference type="AlphaFoldDB" id="A0A0F5YLI4"/>
<dbReference type="CDD" id="cd20300">
    <property type="entry name" value="cupin_npun_f5605-like_N"/>
    <property type="match status" value="1"/>
</dbReference>
<evidence type="ECO:0000256" key="1">
    <source>
        <dbReference type="SAM" id="MobiDB-lite"/>
    </source>
</evidence>
<evidence type="ECO:0000313" key="3">
    <source>
        <dbReference type="Proteomes" id="UP000033607"/>
    </source>
</evidence>
<dbReference type="InterPro" id="IPR014710">
    <property type="entry name" value="RmlC-like_jellyroll"/>
</dbReference>
<organism evidence="2 3">
    <name type="scientific">Limnoraphis robusta CS-951</name>
    <dbReference type="NCBI Taxonomy" id="1637645"/>
    <lineage>
        <taxon>Bacteria</taxon>
        <taxon>Bacillati</taxon>
        <taxon>Cyanobacteriota</taxon>
        <taxon>Cyanophyceae</taxon>
        <taxon>Oscillatoriophycideae</taxon>
        <taxon>Oscillatoriales</taxon>
        <taxon>Sirenicapillariaceae</taxon>
        <taxon>Limnoraphis</taxon>
    </lineage>
</organism>
<protein>
    <recommendedName>
        <fullName evidence="4">DUF4437 domain-containing protein</fullName>
    </recommendedName>
</protein>
<feature type="region of interest" description="Disordered" evidence="1">
    <location>
        <begin position="1"/>
        <end position="25"/>
    </location>
</feature>
<sequence length="289" mass="32850">MEIDDFLSVPPIPEDWGGDGQSRMSLSGRRTAISDEYKPREYLLFDSNLVSEENDWKIPGMPENIAPITRRLLSWHDCGASTAKVVFPPEFTAPEGIFTADLEIFVLTGEVQVGEWKLPKHGYSFIPAGVKVGEWKVLGNQPVELLWMENGPVPLQYKFAENTVPNARIGDYIPALDTKLLPWATTNTVQFEVAKKKWLRKTQNGGVWLLTIFPHYDGHYSMIQAYNEDDFCLSGYLDLGDYRVQKDGYCYCPNLSILPRHITDEGCLFFVRVDRDLSKQGTVISYKND</sequence>
<reference evidence="2 3" key="1">
    <citation type="submission" date="2015-06" db="EMBL/GenBank/DDBJ databases">
        <title>Draft genome assembly of filamentous brackish cyanobacterium Limnoraphis robusta strain CS-951.</title>
        <authorList>
            <person name="Willis A."/>
            <person name="Parks M."/>
            <person name="Burford M.A."/>
        </authorList>
    </citation>
    <scope>NUCLEOTIDE SEQUENCE [LARGE SCALE GENOMIC DNA]</scope>
    <source>
        <strain evidence="2 3">CS-951</strain>
    </source>
</reference>
<dbReference type="Pfam" id="PF14499">
    <property type="entry name" value="DUF4437"/>
    <property type="match status" value="1"/>
</dbReference>